<dbReference type="InterPro" id="IPR050708">
    <property type="entry name" value="T6SS_VgrG/RHS"/>
</dbReference>
<sequence>MGRLVHANNAERKVSIFCYECGKPAEIWQDNWLTKHEYDSTGRRVLTQLPDGSQIDYRYSETGLLTEICWQQQQLLSRHFDKSNREKHRNYGNSVSLAQTFNSKGLLVEQNWQQTDGLQQRVYQYDQADQLVGIKDNQLGDTRYQFDELKQLIQCTQSNNDVPFTPDSFGNPCGEDIQIEADRLLKWQESQFSYDAYGNQSRVYRQTGHEQRQFNGLNQLTSVKVGGKYTQYQYDALGRRSAKITGQQCTDYLWDGEQLIGEHCNGEFTWYIYEPDSFRPVALIKQGLVYYYHLDHLGTPLQLTDSQGYTAWRAEYSAYGKASQYVASVNNPLRFQGQYHDEETGLHYNRFRYYDPETGRFIHQDPIGLLGGINPYQYAPNLVQWVDPLGLSCKEDKVSSFSALNKRVAINEFGTMDPIKGWASKGFVKTMISDATFGIVYGETSSIPFLRADPIDRADMEAYEEVAGLERYASIFIPTGAANFTKGACSEGIQLAKSSNMVRDLADSVDEVVPNSTTALDFVSTWTGKQRFDATNLTEEQVKIATTKAIRRKLGLKTNSDGQLVTEAAQTEALLSTLAIWRRNHYAADVDFQVLDTKLQGTIIPSSVSNRVRQLNVKDLSVNQRLYGQSQYISSVTGAPYEYRIPDFYHTGTKTIFDIKPEGTALSGPQYNDFKSFADTDDVRWIFYDNKF</sequence>
<dbReference type="Proteomes" id="UP000011134">
    <property type="component" value="Unassembled WGS sequence"/>
</dbReference>
<evidence type="ECO:0000259" key="1">
    <source>
        <dbReference type="Pfam" id="PF03527"/>
    </source>
</evidence>
<gene>
    <name evidence="2" type="ORF">C942_02393</name>
</gene>
<evidence type="ECO:0000313" key="3">
    <source>
        <dbReference type="Proteomes" id="UP000011134"/>
    </source>
</evidence>
<dbReference type="AlphaFoldDB" id="L8J6U2"/>
<name>L8J6U2_9GAMM</name>
<dbReference type="Gene3D" id="2.180.10.10">
    <property type="entry name" value="RHS repeat-associated core"/>
    <property type="match status" value="1"/>
</dbReference>
<dbReference type="PATRIC" id="fig|1056511.3.peg.3468"/>
<dbReference type="OrthoDB" id="9816400at2"/>
<dbReference type="EMBL" id="AMZO01000025">
    <property type="protein sequence ID" value="ELR64580.1"/>
    <property type="molecule type" value="Genomic_DNA"/>
</dbReference>
<dbReference type="PANTHER" id="PTHR32305:SF15">
    <property type="entry name" value="PROTEIN RHSA-RELATED"/>
    <property type="match status" value="1"/>
</dbReference>
<reference evidence="2 3" key="1">
    <citation type="submission" date="2012-12" db="EMBL/GenBank/DDBJ databases">
        <title>Genome Assembly of Photobacterium sp. AK15.</title>
        <authorList>
            <person name="Khatri I."/>
            <person name="Vaidya B."/>
            <person name="Srinivas T.N.R."/>
            <person name="Subramanian S."/>
            <person name="Pinnaka A."/>
        </authorList>
    </citation>
    <scope>NUCLEOTIDE SEQUENCE [LARGE SCALE GENOMIC DNA]</scope>
    <source>
        <strain evidence="2 3">AK15</strain>
    </source>
</reference>
<evidence type="ECO:0000313" key="2">
    <source>
        <dbReference type="EMBL" id="ELR64580.1"/>
    </source>
</evidence>
<dbReference type="PRINTS" id="PR00394">
    <property type="entry name" value="RHSPROTEIN"/>
</dbReference>
<dbReference type="Pfam" id="PF03527">
    <property type="entry name" value="RHS"/>
    <property type="match status" value="1"/>
</dbReference>
<proteinExistence type="predicted"/>
<organism evidence="2 3">
    <name type="scientific">Photobacterium marinum</name>
    <dbReference type="NCBI Taxonomy" id="1056511"/>
    <lineage>
        <taxon>Bacteria</taxon>
        <taxon>Pseudomonadati</taxon>
        <taxon>Pseudomonadota</taxon>
        <taxon>Gammaproteobacteria</taxon>
        <taxon>Vibrionales</taxon>
        <taxon>Vibrionaceae</taxon>
        <taxon>Photobacterium</taxon>
    </lineage>
</organism>
<protein>
    <submittedName>
        <fullName evidence="2">Rhs family protein</fullName>
    </submittedName>
</protein>
<dbReference type="InterPro" id="IPR022385">
    <property type="entry name" value="Rhs_assc_core"/>
</dbReference>
<keyword evidence="3" id="KW-1185">Reference proteome</keyword>
<dbReference type="InterPro" id="IPR001826">
    <property type="entry name" value="RHS"/>
</dbReference>
<dbReference type="RefSeq" id="WP_007467909.1">
    <property type="nucleotide sequence ID" value="NZ_AMZO01000025.1"/>
</dbReference>
<dbReference type="PANTHER" id="PTHR32305">
    <property type="match status" value="1"/>
</dbReference>
<accession>L8J6U2</accession>
<dbReference type="NCBIfam" id="TIGR03696">
    <property type="entry name" value="Rhs_assc_core"/>
    <property type="match status" value="1"/>
</dbReference>
<feature type="domain" description="RHS protein conserved region" evidence="1">
    <location>
        <begin position="289"/>
        <end position="322"/>
    </location>
</feature>
<comment type="caution">
    <text evidence="2">The sequence shown here is derived from an EMBL/GenBank/DDBJ whole genome shotgun (WGS) entry which is preliminary data.</text>
</comment>